<dbReference type="AlphaFoldDB" id="A0A2T1N927"/>
<dbReference type="EMBL" id="PXOQ01000009">
    <property type="protein sequence ID" value="PSG88380.1"/>
    <property type="molecule type" value="Genomic_DNA"/>
</dbReference>
<dbReference type="Proteomes" id="UP000238426">
    <property type="component" value="Unassembled WGS sequence"/>
</dbReference>
<reference evidence="1 2" key="1">
    <citation type="submission" date="2018-03" db="EMBL/GenBank/DDBJ databases">
        <title>Mesoflavibacter sp. HG37 and Mesoflavibacter sp. HG96 sp.nov., two marine bacteria isolated from seawater of Western Pacific Ocean.</title>
        <authorList>
            <person name="Cheng H."/>
            <person name="Wu Y.-H."/>
            <person name="Guo L.-L."/>
            <person name="Xu X.-W."/>
        </authorList>
    </citation>
    <scope>NUCLEOTIDE SEQUENCE [LARGE SCALE GENOMIC DNA]</scope>
    <source>
        <strain evidence="1 2">KCTC 32269</strain>
    </source>
</reference>
<gene>
    <name evidence="1" type="ORF">C7H52_08750</name>
</gene>
<dbReference type="OrthoDB" id="921445at2"/>
<protein>
    <recommendedName>
        <fullName evidence="3">tRNA modification GTPase</fullName>
    </recommendedName>
</protein>
<accession>A0A2T1N927</accession>
<name>A0A2T1N927_9FLAO</name>
<comment type="caution">
    <text evidence="1">The sequence shown here is derived from an EMBL/GenBank/DDBJ whole genome shotgun (WGS) entry which is preliminary data.</text>
</comment>
<dbReference type="RefSeq" id="WP_106463518.1">
    <property type="nucleotide sequence ID" value="NZ_PXOQ01000009.1"/>
</dbReference>
<keyword evidence="2" id="KW-1185">Reference proteome</keyword>
<proteinExistence type="predicted"/>
<evidence type="ECO:0008006" key="3">
    <source>
        <dbReference type="Google" id="ProtNLM"/>
    </source>
</evidence>
<evidence type="ECO:0000313" key="1">
    <source>
        <dbReference type="EMBL" id="PSG88380.1"/>
    </source>
</evidence>
<organism evidence="1 2">
    <name type="scientific">Aurantibacter aestuarii</name>
    <dbReference type="NCBI Taxonomy" id="1266046"/>
    <lineage>
        <taxon>Bacteria</taxon>
        <taxon>Pseudomonadati</taxon>
        <taxon>Bacteroidota</taxon>
        <taxon>Flavobacteriia</taxon>
        <taxon>Flavobacteriales</taxon>
        <taxon>Flavobacteriaceae</taxon>
        <taxon>Aurantibacter</taxon>
    </lineage>
</organism>
<evidence type="ECO:0000313" key="2">
    <source>
        <dbReference type="Proteomes" id="UP000238426"/>
    </source>
</evidence>
<sequence length="394" mass="46057">MKQLLFFLFFPIILISQNTFEPGYFINAEGVKNVGLIKNLDWKYNPTEIRFKSDLNSDNEIISFENIQSFTIGNLTFKKAEVLIDHSSELVNNLTKNKEPNFKKETVLLKLISKGNINLYQFKDSKKNRFFYDKNDSIEQLVFKPYLNAENQILKNDYYKSQLLTLLNCDKIKTEDIQTLKYELYSFKKIFNTYNNCDNENFVDVEKESNKGKISLSPKIALNKSNFSISTEEVSILNLDTDNEIYLSYGIEFEYVFGFNNDKWSFYIFPYYEKLEENVSNERFENIKINYSAIVSRIGFKHYMFLNVNSKISLNAALNFTFTNNSDSKIIYSESLTQQLFIDPGNFYSLGAGYTFNNKFTVELNYELGKKLIQARSVNSKFNNLSLGLSYNLF</sequence>